<protein>
    <submittedName>
        <fullName evidence="1">Uncharacterized protein</fullName>
    </submittedName>
</protein>
<evidence type="ECO:0000313" key="2">
    <source>
        <dbReference type="Proteomes" id="UP000275267"/>
    </source>
</evidence>
<sequence>MPQGGATSLAAVYERSGWDLHMFPPGFPQHLILQQKRELTTGFQEWSDGAAAEVDINAILYGDAGPNRGGCFNVDACVLDGGICSASANRVPWVTFPEEGRVSGTSREESAGKSRHDDVYSAYIPTDSNKGWHDDWFYIRNPTEAPSPKFHGERPVKDASWSWGTSTPEKALVKAMKEIIQSHVVKEGLNGVRLFHTMRERRVMPLVERMRPMWLYSGPSDPDRVYAKELPDDKVWS</sequence>
<dbReference type="EMBL" id="PQIB02000708">
    <property type="protein sequence ID" value="RLM48871.1"/>
    <property type="molecule type" value="Genomic_DNA"/>
</dbReference>
<evidence type="ECO:0000313" key="1">
    <source>
        <dbReference type="EMBL" id="RLM48871.1"/>
    </source>
</evidence>
<reference evidence="2" key="1">
    <citation type="journal article" date="2019" name="Nat. Commun.">
        <title>The genome of broomcorn millet.</title>
        <authorList>
            <person name="Zou C."/>
            <person name="Miki D."/>
            <person name="Li D."/>
            <person name="Tang Q."/>
            <person name="Xiao L."/>
            <person name="Rajput S."/>
            <person name="Deng P."/>
            <person name="Jia W."/>
            <person name="Huang R."/>
            <person name="Zhang M."/>
            <person name="Sun Y."/>
            <person name="Hu J."/>
            <person name="Fu X."/>
            <person name="Schnable P.S."/>
            <person name="Li F."/>
            <person name="Zhang H."/>
            <person name="Feng B."/>
            <person name="Zhu X."/>
            <person name="Liu R."/>
            <person name="Schnable J.C."/>
            <person name="Zhu J.-K."/>
            <person name="Zhang H."/>
        </authorList>
    </citation>
    <scope>NUCLEOTIDE SEQUENCE [LARGE SCALE GENOMIC DNA]</scope>
</reference>
<dbReference type="PANTHER" id="PTHR33026:SF7">
    <property type="entry name" value="OS03G0100275 PROTEIN"/>
    <property type="match status" value="1"/>
</dbReference>
<gene>
    <name evidence="1" type="ORF">C2845_PMPSC055782</name>
</gene>
<organism evidence="1 2">
    <name type="scientific">Panicum miliaceum</name>
    <name type="common">Proso millet</name>
    <name type="synonym">Broomcorn millet</name>
    <dbReference type="NCBI Taxonomy" id="4540"/>
    <lineage>
        <taxon>Eukaryota</taxon>
        <taxon>Viridiplantae</taxon>
        <taxon>Streptophyta</taxon>
        <taxon>Embryophyta</taxon>
        <taxon>Tracheophyta</taxon>
        <taxon>Spermatophyta</taxon>
        <taxon>Magnoliopsida</taxon>
        <taxon>Liliopsida</taxon>
        <taxon>Poales</taxon>
        <taxon>Poaceae</taxon>
        <taxon>PACMAD clade</taxon>
        <taxon>Panicoideae</taxon>
        <taxon>Panicodae</taxon>
        <taxon>Paniceae</taxon>
        <taxon>Panicinae</taxon>
        <taxon>Panicum</taxon>
        <taxon>Panicum sect. Panicum</taxon>
    </lineage>
</organism>
<accession>A0A3L6PAV9</accession>
<proteinExistence type="predicted"/>
<comment type="caution">
    <text evidence="1">The sequence shown here is derived from an EMBL/GenBank/DDBJ whole genome shotgun (WGS) entry which is preliminary data.</text>
</comment>
<name>A0A3L6PAV9_PANMI</name>
<dbReference type="AlphaFoldDB" id="A0A3L6PAV9"/>
<keyword evidence="2" id="KW-1185">Reference proteome</keyword>
<dbReference type="Proteomes" id="UP000275267">
    <property type="component" value="Unassembled WGS sequence"/>
</dbReference>
<dbReference type="PANTHER" id="PTHR33026">
    <property type="entry name" value="OS06G0360600 PROTEIN"/>
    <property type="match status" value="1"/>
</dbReference>